<organism evidence="1 2">
    <name type="scientific">Bacillus mycoides</name>
    <dbReference type="NCBI Taxonomy" id="1405"/>
    <lineage>
        <taxon>Bacteria</taxon>
        <taxon>Bacillati</taxon>
        <taxon>Bacillota</taxon>
        <taxon>Bacilli</taxon>
        <taxon>Bacillales</taxon>
        <taxon>Bacillaceae</taxon>
        <taxon>Bacillus</taxon>
        <taxon>Bacillus cereus group</taxon>
    </lineage>
</organism>
<evidence type="ECO:0000313" key="1">
    <source>
        <dbReference type="EMBL" id="TKI82067.1"/>
    </source>
</evidence>
<evidence type="ECO:0000313" key="2">
    <source>
        <dbReference type="Proteomes" id="UP000305524"/>
    </source>
</evidence>
<comment type="caution">
    <text evidence="1">The sequence shown here is derived from an EMBL/GenBank/DDBJ whole genome shotgun (WGS) entry which is preliminary data.</text>
</comment>
<dbReference type="AlphaFoldDB" id="A0A4U3A3F9"/>
<sequence length="179" mass="20462">MTETLSIEELNTFLPLASLETLSDGEQKLRLQYWKEHFTGKEILEGLGTYKKKLYDLYKKHDVSTTSKQRKATTLQEKVTPVDSQPNIVPNPIDTPTILATTQPQNIIEVTSTDHIPISFESIESIEPCSIQESFHIHYAGTKSKEKMILQLKSIASLLEEETHEQYEFSIQIHKTSQN</sequence>
<name>A0A4U3A3F9_BACMY</name>
<dbReference type="RefSeq" id="WP_137058661.1">
    <property type="nucleotide sequence ID" value="NZ_SZOD01000615.1"/>
</dbReference>
<protein>
    <submittedName>
        <fullName evidence="1">Uncharacterized protein</fullName>
    </submittedName>
</protein>
<reference evidence="1 2" key="1">
    <citation type="journal article" date="2019" name="Environ. Microbiol.">
        <title>An active ?-lactamase is a part of an orchestrated cell wall stress resistance network of Bacillus subtilis and related rhizosphere species.</title>
        <authorList>
            <person name="Bucher T."/>
            <person name="Keren-Paz A."/>
            <person name="Hausser J."/>
            <person name="Olender T."/>
            <person name="Cytryn E."/>
            <person name="Kolodkin-Gal I."/>
        </authorList>
    </citation>
    <scope>NUCLEOTIDE SEQUENCE [LARGE SCALE GENOMIC DNA]</scope>
    <source>
        <strain evidence="1 2">I186</strain>
    </source>
</reference>
<dbReference type="Proteomes" id="UP000305524">
    <property type="component" value="Unassembled WGS sequence"/>
</dbReference>
<dbReference type="EMBL" id="SZOD01000615">
    <property type="protein sequence ID" value="TKI82067.1"/>
    <property type="molecule type" value="Genomic_DNA"/>
</dbReference>
<proteinExistence type="predicted"/>
<gene>
    <name evidence="1" type="ORF">FC701_22805</name>
</gene>
<accession>A0A4U3A3F9</accession>